<feature type="active site" description="For OMPdecase activity" evidence="13">
    <location>
        <position position="92"/>
    </location>
</feature>
<dbReference type="Gene3D" id="3.20.20.70">
    <property type="entry name" value="Aldolase class I"/>
    <property type="match status" value="1"/>
</dbReference>
<dbReference type="CDD" id="cd00056">
    <property type="entry name" value="ENDO3c"/>
    <property type="match status" value="1"/>
</dbReference>
<dbReference type="GO" id="GO:0005634">
    <property type="term" value="C:nucleus"/>
    <property type="evidence" value="ECO:0007669"/>
    <property type="project" value="UniProtKB-SubCell"/>
</dbReference>
<name>A8PTB8_MALGO</name>
<evidence type="ECO:0000259" key="17">
    <source>
        <dbReference type="SMART" id="SM00478"/>
    </source>
</evidence>
<keyword evidence="12" id="KW-0496">Mitochondrion</keyword>
<dbReference type="GO" id="GO:0005829">
    <property type="term" value="C:cytosol"/>
    <property type="evidence" value="ECO:0007669"/>
    <property type="project" value="TreeGrafter"/>
</dbReference>
<evidence type="ECO:0000256" key="6">
    <source>
        <dbReference type="ARBA" id="ARBA00022801"/>
    </source>
</evidence>
<dbReference type="PANTHER" id="PTHR32119">
    <property type="entry name" value="OROTIDINE 5'-PHOSPHATE DECARBOXYLASE"/>
    <property type="match status" value="1"/>
</dbReference>
<feature type="binding site" evidence="14">
    <location>
        <position position="61"/>
    </location>
    <ligand>
        <name>substrate</name>
    </ligand>
</feature>
<dbReference type="STRING" id="425265.A8PTB8"/>
<keyword evidence="12" id="KW-0539">Nucleus</keyword>
<accession>A8PTB8</accession>
<dbReference type="InterPro" id="IPR014732">
    <property type="entry name" value="OMPdecase"/>
</dbReference>
<dbReference type="OrthoDB" id="10263753at2759"/>
<comment type="function">
    <text evidence="12">Bifunctional DNA N-glycosylase with associated apurinic/apyrimidinic (AP) lyase function that catalyzes the first step in base excision repair (BER), the primary repair pathway for the repair of oxidative DNA damage. The DNA N-glycosylase activity releases the damaged DNA base from DNA by cleaving the N-glycosidic bond, leaving an AP site. The AP lyase activity cleaves the phosphodiester bond 3' to the AP site by a beta-elimination. Primarily recognizes and repairs oxidative base damage of pyrimidines.</text>
</comment>
<comment type="caution">
    <text evidence="12">Lacks conserved residue(s) required for the propagation of feature annotation.</text>
</comment>
<evidence type="ECO:0000256" key="9">
    <source>
        <dbReference type="ARBA" id="ARBA00023239"/>
    </source>
</evidence>
<evidence type="ECO:0000256" key="12">
    <source>
        <dbReference type="HAMAP-Rule" id="MF_03183"/>
    </source>
</evidence>
<evidence type="ECO:0000256" key="11">
    <source>
        <dbReference type="ARBA" id="ARBA00044632"/>
    </source>
</evidence>
<dbReference type="FunFam" id="1.10.340.30:FF:000001">
    <property type="entry name" value="Endonuclease III"/>
    <property type="match status" value="1"/>
</dbReference>
<organism evidence="19 20">
    <name type="scientific">Malassezia globosa (strain ATCC MYA-4612 / CBS 7966)</name>
    <name type="common">Dandruff-associated fungus</name>
    <dbReference type="NCBI Taxonomy" id="425265"/>
    <lineage>
        <taxon>Eukaryota</taxon>
        <taxon>Fungi</taxon>
        <taxon>Dikarya</taxon>
        <taxon>Basidiomycota</taxon>
        <taxon>Ustilaginomycotina</taxon>
        <taxon>Malasseziomycetes</taxon>
        <taxon>Malasseziales</taxon>
        <taxon>Malasseziaceae</taxon>
        <taxon>Malassezia</taxon>
    </lineage>
</organism>
<dbReference type="InterPro" id="IPR011060">
    <property type="entry name" value="RibuloseP-bd_barrel"/>
</dbReference>
<dbReference type="FunFam" id="3.20.20.70:FF:000114">
    <property type="entry name" value="Decarboxylase,orotidine phosphate"/>
    <property type="match status" value="1"/>
</dbReference>
<gene>
    <name evidence="12" type="primary">NTH1</name>
    <name evidence="19" type="ORF">MGL_0399</name>
</gene>
<evidence type="ECO:0000256" key="16">
    <source>
        <dbReference type="SAM" id="MobiDB-lite"/>
    </source>
</evidence>
<comment type="caution">
    <text evidence="19">The sequence shown here is derived from an EMBL/GenBank/DDBJ whole genome shotgun (WGS) entry which is preliminary data.</text>
</comment>
<comment type="subcellular location">
    <subcellularLocation>
        <location evidence="12">Nucleus</location>
    </subcellularLocation>
    <subcellularLocation>
        <location evidence="12">Mitochondrion</location>
    </subcellularLocation>
</comment>
<feature type="binding site" evidence="14">
    <location>
        <position position="39"/>
    </location>
    <ligand>
        <name>substrate</name>
    </ligand>
</feature>
<dbReference type="GeneID" id="5856930"/>
<dbReference type="PANTHER" id="PTHR32119:SF2">
    <property type="entry name" value="OROTIDINE 5'-PHOSPHATE DECARBOXYLASE"/>
    <property type="match status" value="1"/>
</dbReference>
<dbReference type="CDD" id="cd04725">
    <property type="entry name" value="OMP_decarboxylase_like"/>
    <property type="match status" value="1"/>
</dbReference>
<dbReference type="GO" id="GO:0004590">
    <property type="term" value="F:orotidine-5'-phosphate decarboxylase activity"/>
    <property type="evidence" value="ECO:0007669"/>
    <property type="project" value="UniProtKB-EC"/>
</dbReference>
<dbReference type="VEuPathDB" id="FungiDB:MGL_0399"/>
<evidence type="ECO:0000313" key="19">
    <source>
        <dbReference type="EMBL" id="EDP45410.1"/>
    </source>
</evidence>
<dbReference type="Gene3D" id="1.10.1670.10">
    <property type="entry name" value="Helix-hairpin-Helix base-excision DNA repair enzymes (C-terminal)"/>
    <property type="match status" value="1"/>
</dbReference>
<dbReference type="InterPro" id="IPR030841">
    <property type="entry name" value="NTH1"/>
</dbReference>
<dbReference type="GO" id="GO:0006285">
    <property type="term" value="P:base-excision repair, AP site formation"/>
    <property type="evidence" value="ECO:0007669"/>
    <property type="project" value="UniProtKB-UniRule"/>
</dbReference>
<dbReference type="PROSITE" id="PS00156">
    <property type="entry name" value="OMPDECASE"/>
    <property type="match status" value="1"/>
</dbReference>
<evidence type="ECO:0000313" key="20">
    <source>
        <dbReference type="Proteomes" id="UP000008837"/>
    </source>
</evidence>
<comment type="similarity">
    <text evidence="2 12">Belongs to the Nth/MutY family.</text>
</comment>
<dbReference type="EMBL" id="AAYY01000001">
    <property type="protein sequence ID" value="EDP45410.1"/>
    <property type="molecule type" value="Genomic_DNA"/>
</dbReference>
<feature type="active site" description="For OMPdecase activity" evidence="13">
    <location>
        <position position="94"/>
    </location>
</feature>
<dbReference type="EC" id="4.2.99.18" evidence="12"/>
<evidence type="ECO:0000256" key="14">
    <source>
        <dbReference type="PIRSR" id="PIRSR614732-2"/>
    </source>
</evidence>
<feature type="binding site" evidence="14">
    <location>
        <position position="246"/>
    </location>
    <ligand>
        <name>substrate</name>
    </ligand>
</feature>
<dbReference type="Pfam" id="PF00215">
    <property type="entry name" value="OMPdecase"/>
    <property type="match status" value="1"/>
</dbReference>
<evidence type="ECO:0000256" key="2">
    <source>
        <dbReference type="ARBA" id="ARBA00008343"/>
    </source>
</evidence>
<dbReference type="InterPro" id="IPR004036">
    <property type="entry name" value="Endonuclease-III-like_CS2"/>
</dbReference>
<comment type="similarity">
    <text evidence="3 15">Belongs to the OMP decarboxylase family.</text>
</comment>
<keyword evidence="9 12" id="KW-0456">Lyase</keyword>
<evidence type="ECO:0000259" key="18">
    <source>
        <dbReference type="SMART" id="SM00934"/>
    </source>
</evidence>
<dbReference type="InterPro" id="IPR003265">
    <property type="entry name" value="HhH-GPD_domain"/>
</dbReference>
<evidence type="ECO:0000256" key="13">
    <source>
        <dbReference type="PIRSR" id="PIRSR614732-1"/>
    </source>
</evidence>
<dbReference type="GO" id="GO:0044205">
    <property type="term" value="P:'de novo' UMP biosynthetic process"/>
    <property type="evidence" value="ECO:0007669"/>
    <property type="project" value="UniProtKB-UniPathway"/>
</dbReference>
<feature type="domain" description="HhH-GPD" evidence="17">
    <location>
        <begin position="435"/>
        <end position="585"/>
    </location>
</feature>
<evidence type="ECO:0000256" key="15">
    <source>
        <dbReference type="RuleBase" id="RU000512"/>
    </source>
</evidence>
<evidence type="ECO:0000256" key="7">
    <source>
        <dbReference type="ARBA" id="ARBA00022975"/>
    </source>
</evidence>
<feature type="region of interest" description="Disordered" evidence="16">
    <location>
        <begin position="390"/>
        <end position="420"/>
    </location>
</feature>
<dbReference type="PROSITE" id="PS01155">
    <property type="entry name" value="ENDONUCLEASE_III_2"/>
    <property type="match status" value="1"/>
</dbReference>
<feature type="binding site" evidence="14">
    <location>
        <position position="225"/>
    </location>
    <ligand>
        <name>substrate</name>
    </ligand>
</feature>
<evidence type="ECO:0000256" key="8">
    <source>
        <dbReference type="ARBA" id="ARBA00023204"/>
    </source>
</evidence>
<dbReference type="GO" id="GO:0006207">
    <property type="term" value="P:'de novo' pyrimidine nucleobase biosynthetic process"/>
    <property type="evidence" value="ECO:0007669"/>
    <property type="project" value="InterPro"/>
</dbReference>
<feature type="domain" description="Orotidine 5'-phosphate decarboxylase" evidence="18">
    <location>
        <begin position="33"/>
        <end position="266"/>
    </location>
</feature>
<keyword evidence="4 12" id="KW-0227">DNA damage</keyword>
<dbReference type="Proteomes" id="UP000008837">
    <property type="component" value="Unassembled WGS sequence"/>
</dbReference>
<feature type="binding site" evidence="14">
    <location>
        <position position="245"/>
    </location>
    <ligand>
        <name>substrate</name>
    </ligand>
</feature>
<keyword evidence="6 12" id="KW-0378">Hydrolase</keyword>
<dbReference type="InParanoid" id="A8PTB8"/>
<dbReference type="SMART" id="SM00478">
    <property type="entry name" value="ENDO3c"/>
    <property type="match status" value="1"/>
</dbReference>
<evidence type="ECO:0000256" key="10">
    <source>
        <dbReference type="ARBA" id="ARBA00023295"/>
    </source>
</evidence>
<dbReference type="InterPro" id="IPR011257">
    <property type="entry name" value="DNA_glycosylase"/>
</dbReference>
<dbReference type="InterPro" id="IPR023170">
    <property type="entry name" value="HhH_base_excis_C"/>
</dbReference>
<dbReference type="HAMAP" id="MF_03183">
    <property type="entry name" value="Endonuclease_III_Nth"/>
    <property type="match status" value="1"/>
</dbReference>
<proteinExistence type="inferred from homology"/>
<keyword evidence="5 15" id="KW-0210">Decarboxylase</keyword>
<dbReference type="NCBIfam" id="TIGR01740">
    <property type="entry name" value="pyrF"/>
    <property type="match status" value="1"/>
</dbReference>
<dbReference type="InterPro" id="IPR000445">
    <property type="entry name" value="HhH_motif"/>
</dbReference>
<dbReference type="GO" id="GO:0140078">
    <property type="term" value="F:class I DNA-(apurinic or apyrimidinic site) endonuclease activity"/>
    <property type="evidence" value="ECO:0007669"/>
    <property type="project" value="UniProtKB-EC"/>
</dbReference>
<evidence type="ECO:0000256" key="5">
    <source>
        <dbReference type="ARBA" id="ARBA00022793"/>
    </source>
</evidence>
<dbReference type="Pfam" id="PF00730">
    <property type="entry name" value="HhH-GPD"/>
    <property type="match status" value="1"/>
</dbReference>
<dbReference type="GO" id="GO:0003677">
    <property type="term" value="F:DNA binding"/>
    <property type="evidence" value="ECO:0007669"/>
    <property type="project" value="UniProtKB-UniRule"/>
</dbReference>
<dbReference type="Gene3D" id="1.10.340.30">
    <property type="entry name" value="Hypothetical protein, domain 2"/>
    <property type="match status" value="1"/>
</dbReference>
<comment type="catalytic activity">
    <reaction evidence="15">
        <text>orotidine 5'-phosphate + H(+) = UMP + CO2</text>
        <dbReference type="Rhea" id="RHEA:11596"/>
        <dbReference type="ChEBI" id="CHEBI:15378"/>
        <dbReference type="ChEBI" id="CHEBI:16526"/>
        <dbReference type="ChEBI" id="CHEBI:57538"/>
        <dbReference type="ChEBI" id="CHEBI:57865"/>
        <dbReference type="EC" id="4.1.1.23"/>
    </reaction>
</comment>
<keyword evidence="7 15" id="KW-0665">Pyrimidine biosynthesis</keyword>
<comment type="pathway">
    <text evidence="1 15">Pyrimidine metabolism; UMP biosynthesis via de novo pathway; UMP from orotate: step 2/2.</text>
</comment>
<dbReference type="GO" id="GO:0000703">
    <property type="term" value="F:oxidized pyrimidine nucleobase lesion DNA N-glycosylase activity"/>
    <property type="evidence" value="ECO:0007669"/>
    <property type="project" value="UniProtKB-UniRule"/>
</dbReference>
<dbReference type="UniPathway" id="UPA00070">
    <property type="reaction ID" value="UER00120"/>
</dbReference>
<dbReference type="InterPro" id="IPR013785">
    <property type="entry name" value="Aldolase_TIM"/>
</dbReference>
<evidence type="ECO:0000256" key="4">
    <source>
        <dbReference type="ARBA" id="ARBA00022763"/>
    </source>
</evidence>
<dbReference type="InterPro" id="IPR018089">
    <property type="entry name" value="OMPdecase_AS"/>
</dbReference>
<protein>
    <recommendedName>
        <fullName evidence="12">Endonuclease III homolog</fullName>
        <ecNumber evidence="12">3.2.2.-</ecNumber>
        <ecNumber evidence="12">4.2.99.18</ecNumber>
    </recommendedName>
    <alternativeName>
        <fullName evidence="12">Bifunctional DNA N-glycosylase/DNA-(apurinic or apyrimidinic site) lyase</fullName>
        <shortName evidence="12">DNA glycosylase/AP lyase</shortName>
    </alternativeName>
</protein>
<dbReference type="KEGG" id="mgl:MGL_0399"/>
<reference evidence="19 20" key="1">
    <citation type="journal article" date="2007" name="Proc. Natl. Acad. Sci. U.S.A.">
        <title>Dandruff-associated Malassezia genomes reveal convergent and divergent virulence traits shared with plant and human fungal pathogens.</title>
        <authorList>
            <person name="Xu J."/>
            <person name="Saunders C.W."/>
            <person name="Hu P."/>
            <person name="Grant R.A."/>
            <person name="Boekhout T."/>
            <person name="Kuramae E.E."/>
            <person name="Kronstad J.W."/>
            <person name="Deangelis Y.M."/>
            <person name="Reeder N.L."/>
            <person name="Johnstone K.R."/>
            <person name="Leland M."/>
            <person name="Fieno A.M."/>
            <person name="Begley W.M."/>
            <person name="Sun Y."/>
            <person name="Lacey M.P."/>
            <person name="Chaudhary T."/>
            <person name="Keough T."/>
            <person name="Chu L."/>
            <person name="Sears R."/>
            <person name="Yuan B."/>
            <person name="Dawson T.L.Jr."/>
        </authorList>
    </citation>
    <scope>NUCLEOTIDE SEQUENCE [LARGE SCALE GENOMIC DNA]</scope>
    <source>
        <strain evidence="20">ATCC MYA-4612 / CBS 7966</strain>
    </source>
</reference>
<dbReference type="InterPro" id="IPR001754">
    <property type="entry name" value="OMPdeCOase_dom"/>
</dbReference>
<keyword evidence="10 12" id="KW-0326">Glycosidase</keyword>
<evidence type="ECO:0000256" key="1">
    <source>
        <dbReference type="ARBA" id="ARBA00004861"/>
    </source>
</evidence>
<dbReference type="SUPFAM" id="SSF48150">
    <property type="entry name" value="DNA-glycosylase"/>
    <property type="match status" value="1"/>
</dbReference>
<feature type="active site" description="For OMPdecase activity" evidence="13">
    <location>
        <position position="97"/>
    </location>
</feature>
<keyword evidence="8 12" id="KW-0234">DNA repair</keyword>
<dbReference type="SUPFAM" id="SSF51366">
    <property type="entry name" value="Ribulose-phoshate binding barrel"/>
    <property type="match status" value="1"/>
</dbReference>
<dbReference type="SMART" id="SM00934">
    <property type="entry name" value="OMPdecase"/>
    <property type="match status" value="1"/>
</dbReference>
<dbReference type="RefSeq" id="XP_001732624.1">
    <property type="nucleotide sequence ID" value="XM_001732572.1"/>
</dbReference>
<dbReference type="AlphaFoldDB" id="A8PTB8"/>
<dbReference type="Pfam" id="PF00633">
    <property type="entry name" value="HHH"/>
    <property type="match status" value="1"/>
</dbReference>
<feature type="binding site" evidence="14">
    <location>
        <position position="152"/>
    </location>
    <ligand>
        <name>substrate</name>
    </ligand>
</feature>
<sequence>MSAATQTYEERAVKHTNACAKSLLETIARKQSNLCVSVDVTTKEDFLAVVDAVGPFVALIKTHIDILEDFDEDLIEKLAQLSVRDNFLIFEDRKFADIGNTVSLQYAAGVHRIVRWSHMTNAHLISGPGVISGLASVGLPWQRGLLLLAEMSTKGSLTTGAYTTANVQAAMQDESQFVFGFIAMHRVHEDPAHIPPDATPEQRAKDLLILTPGVGMDVQGDGKGQQYRTPQQVIKESGCDVMIVGRGIYGALLNSDAPRSEAIEQVKAQAQRYREAGWQAYLERVQPRNTQHLRRSRRGIRPLHTNTATVVAATASRAQDHQSSTPDMLSVKREATPPMLPLSQTRSSPVKKIKMELTEDEAQKIQVPRRWQEVYALLSKERQHIITPVDTMGCEENGQEDRRADRGRRRADGTEESDDDKARRLRFTTLVSLMLSSQTKDPVTADAVYKLQTRLPDGLTLVSLRDAPPEQITDCIAKVSFYRRKTDYLKTMTRILEEKHHGDVPQTVDELCEIPGVGPKMAFLQMQSMGLNVGIGVDTHVHRISNRLGWCKTKTPEQTRLALQSWLPRDLHGVINKQMVGFGQVICLPVSPRCDLCYIGQAKLCPSYRRVDPKTVGKRVPVYYVDGTVDRGDGRVPVDDQKTHENPTDAAIEAARKDKALEW</sequence>
<dbReference type="EC" id="3.2.2.-" evidence="12"/>
<dbReference type="GO" id="GO:0005739">
    <property type="term" value="C:mitochondrion"/>
    <property type="evidence" value="ECO:0007669"/>
    <property type="project" value="UniProtKB-SubCell"/>
</dbReference>
<dbReference type="OMA" id="IAMHRVH"/>
<keyword evidence="20" id="KW-1185">Reference proteome</keyword>
<comment type="catalytic activity">
    <reaction evidence="11 12">
        <text>2'-deoxyribonucleotide-(2'-deoxyribose 5'-phosphate)-2'-deoxyribonucleotide-DNA = a 3'-end 2'-deoxyribonucleotide-(2,3-dehydro-2,3-deoxyribose 5'-phosphate)-DNA + a 5'-end 5'-phospho-2'-deoxyribonucleoside-DNA + H(+)</text>
        <dbReference type="Rhea" id="RHEA:66592"/>
        <dbReference type="Rhea" id="RHEA-COMP:13180"/>
        <dbReference type="Rhea" id="RHEA-COMP:16897"/>
        <dbReference type="Rhea" id="RHEA-COMP:17067"/>
        <dbReference type="ChEBI" id="CHEBI:15378"/>
        <dbReference type="ChEBI" id="CHEBI:136412"/>
        <dbReference type="ChEBI" id="CHEBI:157695"/>
        <dbReference type="ChEBI" id="CHEBI:167181"/>
        <dbReference type="EC" id="4.2.99.18"/>
    </reaction>
</comment>
<evidence type="ECO:0000256" key="3">
    <source>
        <dbReference type="ARBA" id="ARBA00011018"/>
    </source>
</evidence>